<dbReference type="AlphaFoldDB" id="A0A433XN93"/>
<name>A0A433XN93_9BACL</name>
<evidence type="ECO:0000313" key="2">
    <source>
        <dbReference type="EMBL" id="RUT35577.1"/>
    </source>
</evidence>
<organism evidence="2 3">
    <name type="scientific">Paenibacillus zeisoli</name>
    <dbReference type="NCBI Taxonomy" id="2496267"/>
    <lineage>
        <taxon>Bacteria</taxon>
        <taxon>Bacillati</taxon>
        <taxon>Bacillota</taxon>
        <taxon>Bacilli</taxon>
        <taxon>Bacillales</taxon>
        <taxon>Paenibacillaceae</taxon>
        <taxon>Paenibacillus</taxon>
    </lineage>
</organism>
<dbReference type="EMBL" id="RZNX01000001">
    <property type="protein sequence ID" value="RUT35577.1"/>
    <property type="molecule type" value="Genomic_DNA"/>
</dbReference>
<keyword evidence="3" id="KW-1185">Reference proteome</keyword>
<sequence>MDVIDELYQRVAFQIPTEEFIHIIQLLVRKKQDDIDYIKNKIAQYEQKRRKEEAMYQSLSPIRKLFTGRPPSHHTAVEYMVYVKEPFKKIEVIKREIRELARVLKRIEDNPDSDEIMLSTHLINQLTQQEREDQIDER</sequence>
<evidence type="ECO:0000256" key="1">
    <source>
        <dbReference type="SAM" id="Coils"/>
    </source>
</evidence>
<protein>
    <submittedName>
        <fullName evidence="2">Uncharacterized protein</fullName>
    </submittedName>
</protein>
<reference evidence="2 3" key="1">
    <citation type="submission" date="2018-12" db="EMBL/GenBank/DDBJ databases">
        <authorList>
            <person name="Sun L."/>
            <person name="Chen Z."/>
        </authorList>
    </citation>
    <scope>NUCLEOTIDE SEQUENCE [LARGE SCALE GENOMIC DNA]</scope>
    <source>
        <strain evidence="2 3">3-5-3</strain>
    </source>
</reference>
<evidence type="ECO:0000313" key="3">
    <source>
        <dbReference type="Proteomes" id="UP000272464"/>
    </source>
</evidence>
<feature type="coiled-coil region" evidence="1">
    <location>
        <begin position="28"/>
        <end position="55"/>
    </location>
</feature>
<dbReference type="OrthoDB" id="2887638at2"/>
<accession>A0A433XN93</accession>
<gene>
    <name evidence="2" type="ORF">EJP77_00705</name>
</gene>
<keyword evidence="1" id="KW-0175">Coiled coil</keyword>
<comment type="caution">
    <text evidence="2">The sequence shown here is derived from an EMBL/GenBank/DDBJ whole genome shotgun (WGS) entry which is preliminary data.</text>
</comment>
<dbReference type="RefSeq" id="WP_127197277.1">
    <property type="nucleotide sequence ID" value="NZ_RZNX01000001.1"/>
</dbReference>
<dbReference type="Proteomes" id="UP000272464">
    <property type="component" value="Unassembled WGS sequence"/>
</dbReference>
<proteinExistence type="predicted"/>